<protein>
    <submittedName>
        <fullName evidence="2">Uncharacterized protein</fullName>
    </submittedName>
</protein>
<gene>
    <name evidence="2" type="ORF">LCGC14_0396400</name>
</gene>
<organism evidence="2">
    <name type="scientific">marine sediment metagenome</name>
    <dbReference type="NCBI Taxonomy" id="412755"/>
    <lineage>
        <taxon>unclassified sequences</taxon>
        <taxon>metagenomes</taxon>
        <taxon>ecological metagenomes</taxon>
    </lineage>
</organism>
<name>A0A0F9W745_9ZZZZ</name>
<accession>A0A0F9W745</accession>
<keyword evidence="1" id="KW-1133">Transmembrane helix</keyword>
<evidence type="ECO:0000313" key="2">
    <source>
        <dbReference type="EMBL" id="KKN73838.1"/>
    </source>
</evidence>
<feature type="transmembrane region" description="Helical" evidence="1">
    <location>
        <begin position="7"/>
        <end position="24"/>
    </location>
</feature>
<reference evidence="2" key="1">
    <citation type="journal article" date="2015" name="Nature">
        <title>Complex archaea that bridge the gap between prokaryotes and eukaryotes.</title>
        <authorList>
            <person name="Spang A."/>
            <person name="Saw J.H."/>
            <person name="Jorgensen S.L."/>
            <person name="Zaremba-Niedzwiedzka K."/>
            <person name="Martijn J."/>
            <person name="Lind A.E."/>
            <person name="van Eijk R."/>
            <person name="Schleper C."/>
            <person name="Guy L."/>
            <person name="Ettema T.J."/>
        </authorList>
    </citation>
    <scope>NUCLEOTIDE SEQUENCE</scope>
</reference>
<proteinExistence type="predicted"/>
<keyword evidence="1" id="KW-0472">Membrane</keyword>
<evidence type="ECO:0000256" key="1">
    <source>
        <dbReference type="SAM" id="Phobius"/>
    </source>
</evidence>
<sequence>MKSLTSICIGSYLIFLVIGFSDWGTFSWDAYLRGASLGVLAGYFFNKQ</sequence>
<dbReference type="EMBL" id="LAZR01000336">
    <property type="protein sequence ID" value="KKN73838.1"/>
    <property type="molecule type" value="Genomic_DNA"/>
</dbReference>
<dbReference type="AlphaFoldDB" id="A0A0F9W745"/>
<comment type="caution">
    <text evidence="2">The sequence shown here is derived from an EMBL/GenBank/DDBJ whole genome shotgun (WGS) entry which is preliminary data.</text>
</comment>
<keyword evidence="1" id="KW-0812">Transmembrane</keyword>